<evidence type="ECO:0000313" key="1">
    <source>
        <dbReference type="EMBL" id="CCI11139.1"/>
    </source>
</evidence>
<reference evidence="1 2" key="1">
    <citation type="submission" date="2012-05" db="EMBL/GenBank/DDBJ databases">
        <title>Recombination and specialization in a pathogen metapopulation.</title>
        <authorList>
            <person name="Gardiner A."/>
            <person name="Kemen E."/>
            <person name="Schultz-Larsen T."/>
            <person name="MacLean D."/>
            <person name="Van Oosterhout C."/>
            <person name="Jones J.D.G."/>
        </authorList>
    </citation>
    <scope>NUCLEOTIDE SEQUENCE [LARGE SCALE GENOMIC DNA]</scope>
    <source>
        <strain evidence="1 2">Ac Nc2</strain>
    </source>
</reference>
<dbReference type="AlphaFoldDB" id="A0A024FWV1"/>
<evidence type="ECO:0000313" key="2">
    <source>
        <dbReference type="Proteomes" id="UP000053237"/>
    </source>
</evidence>
<dbReference type="EMBL" id="CAIX01000564">
    <property type="protein sequence ID" value="CCI11139.1"/>
    <property type="molecule type" value="Genomic_DNA"/>
</dbReference>
<name>A0A024FWV1_9STRA</name>
<proteinExistence type="predicted"/>
<dbReference type="Proteomes" id="UP000053237">
    <property type="component" value="Unassembled WGS sequence"/>
</dbReference>
<protein>
    <submittedName>
        <fullName evidence="1">Uncharacterized protein</fullName>
    </submittedName>
</protein>
<dbReference type="InParanoid" id="A0A024FWV1"/>
<keyword evidence="2" id="KW-1185">Reference proteome</keyword>
<accession>A0A024FWV1</accession>
<gene>
    <name evidence="1" type="ORF">BN9_124400</name>
</gene>
<comment type="caution">
    <text evidence="1">The sequence shown here is derived from an EMBL/GenBank/DDBJ whole genome shotgun (WGS) entry which is preliminary data.</text>
</comment>
<sequence>MTRLYLVGLLGIGAAGMHIKYNQIGRLPLLIKPLELYKDKDPVLSAVKYVENKDKLIEAIKEYTMTYERIILDQVDFFFKTDADASKFWKDLTFLPVEPHSIQVFLRDKPSHFLADKFPSYLVVFYSHTAWNELYNTVKPSPKTVDLDPSNLRSIISELSNSKENKTDNFAPRAIDYFTKGLEGKHFILTLKILTKSLEAI</sequence>
<organism evidence="1 2">
    <name type="scientific">Albugo candida</name>
    <dbReference type="NCBI Taxonomy" id="65357"/>
    <lineage>
        <taxon>Eukaryota</taxon>
        <taxon>Sar</taxon>
        <taxon>Stramenopiles</taxon>
        <taxon>Oomycota</taxon>
        <taxon>Peronosporomycetes</taxon>
        <taxon>Albuginales</taxon>
        <taxon>Albuginaceae</taxon>
        <taxon>Albugo</taxon>
    </lineage>
</organism>